<dbReference type="InterPro" id="IPR036365">
    <property type="entry name" value="PGBD-like_sf"/>
</dbReference>
<feature type="region of interest" description="Disordered" evidence="1">
    <location>
        <begin position="109"/>
        <end position="128"/>
    </location>
</feature>
<feature type="region of interest" description="Disordered" evidence="1">
    <location>
        <begin position="183"/>
        <end position="218"/>
    </location>
</feature>
<evidence type="ECO:0000256" key="1">
    <source>
        <dbReference type="SAM" id="MobiDB-lite"/>
    </source>
</evidence>
<accession>A0A2U2BXZ5</accession>
<feature type="compositionally biased region" description="Acidic residues" evidence="1">
    <location>
        <begin position="575"/>
        <end position="586"/>
    </location>
</feature>
<comment type="caution">
    <text evidence="3">The sequence shown here is derived from an EMBL/GenBank/DDBJ whole genome shotgun (WGS) entry which is preliminary data.</text>
</comment>
<dbReference type="SUPFAM" id="SSF81901">
    <property type="entry name" value="HCP-like"/>
    <property type="match status" value="1"/>
</dbReference>
<proteinExistence type="predicted"/>
<dbReference type="EMBL" id="QEXV01000001">
    <property type="protein sequence ID" value="PWE18885.1"/>
    <property type="molecule type" value="Genomic_DNA"/>
</dbReference>
<feature type="region of interest" description="Disordered" evidence="1">
    <location>
        <begin position="899"/>
        <end position="927"/>
    </location>
</feature>
<protein>
    <recommendedName>
        <fullName evidence="2">Peptidoglycan binding-like domain-containing protein</fullName>
    </recommendedName>
</protein>
<feature type="region of interest" description="Disordered" evidence="1">
    <location>
        <begin position="565"/>
        <end position="607"/>
    </location>
</feature>
<dbReference type="InterPro" id="IPR002477">
    <property type="entry name" value="Peptidoglycan-bd-like"/>
</dbReference>
<feature type="compositionally biased region" description="Basic and acidic residues" evidence="1">
    <location>
        <begin position="519"/>
        <end position="534"/>
    </location>
</feature>
<keyword evidence="4" id="KW-1185">Reference proteome</keyword>
<feature type="region of interest" description="Disordered" evidence="1">
    <location>
        <begin position="519"/>
        <end position="549"/>
    </location>
</feature>
<dbReference type="SMART" id="SM00671">
    <property type="entry name" value="SEL1"/>
    <property type="match status" value="3"/>
</dbReference>
<evidence type="ECO:0000313" key="3">
    <source>
        <dbReference type="EMBL" id="PWE18885.1"/>
    </source>
</evidence>
<dbReference type="Proteomes" id="UP000245168">
    <property type="component" value="Unassembled WGS sequence"/>
</dbReference>
<dbReference type="Pfam" id="PF08238">
    <property type="entry name" value="Sel1"/>
    <property type="match status" value="4"/>
</dbReference>
<feature type="domain" description="Peptidoglycan binding-like" evidence="2">
    <location>
        <begin position="934"/>
        <end position="987"/>
    </location>
</feature>
<dbReference type="InterPro" id="IPR050767">
    <property type="entry name" value="Sel1_AlgK"/>
</dbReference>
<feature type="region of interest" description="Disordered" evidence="1">
    <location>
        <begin position="42"/>
        <end position="63"/>
    </location>
</feature>
<dbReference type="SUPFAM" id="SSF47090">
    <property type="entry name" value="PGBD-like"/>
    <property type="match status" value="1"/>
</dbReference>
<feature type="region of interest" description="Disordered" evidence="1">
    <location>
        <begin position="372"/>
        <end position="392"/>
    </location>
</feature>
<evidence type="ECO:0000259" key="2">
    <source>
        <dbReference type="Pfam" id="PF01471"/>
    </source>
</evidence>
<dbReference type="InterPro" id="IPR036366">
    <property type="entry name" value="PGBDSf"/>
</dbReference>
<dbReference type="InterPro" id="IPR006597">
    <property type="entry name" value="Sel1-like"/>
</dbReference>
<organism evidence="3 4">
    <name type="scientific">Marinicauda salina</name>
    <dbReference type="NCBI Taxonomy" id="2135793"/>
    <lineage>
        <taxon>Bacteria</taxon>
        <taxon>Pseudomonadati</taxon>
        <taxon>Pseudomonadota</taxon>
        <taxon>Alphaproteobacteria</taxon>
        <taxon>Maricaulales</taxon>
        <taxon>Maricaulaceae</taxon>
        <taxon>Marinicauda</taxon>
    </lineage>
</organism>
<feature type="compositionally biased region" description="Basic and acidic residues" evidence="1">
    <location>
        <begin position="42"/>
        <end position="57"/>
    </location>
</feature>
<dbReference type="PANTHER" id="PTHR11102">
    <property type="entry name" value="SEL-1-LIKE PROTEIN"/>
    <property type="match status" value="1"/>
</dbReference>
<dbReference type="PANTHER" id="PTHR11102:SF160">
    <property type="entry name" value="ERAD-ASSOCIATED E3 UBIQUITIN-PROTEIN LIGASE COMPONENT HRD3"/>
    <property type="match status" value="1"/>
</dbReference>
<gene>
    <name evidence="3" type="ORF">DDZ18_04655</name>
</gene>
<reference evidence="4" key="1">
    <citation type="submission" date="2018-05" db="EMBL/GenBank/DDBJ databases">
        <authorList>
            <person name="Liu B.-T."/>
        </authorList>
    </citation>
    <scope>NUCLEOTIDE SEQUENCE [LARGE SCALE GENOMIC DNA]</scope>
    <source>
        <strain evidence="4">WD6-1</strain>
    </source>
</reference>
<dbReference type="Gene3D" id="1.10.101.10">
    <property type="entry name" value="PGBD-like superfamily/PGBD"/>
    <property type="match status" value="1"/>
</dbReference>
<dbReference type="Pfam" id="PF01471">
    <property type="entry name" value="PG_binding_1"/>
    <property type="match status" value="1"/>
</dbReference>
<dbReference type="Gene3D" id="1.25.40.10">
    <property type="entry name" value="Tetratricopeptide repeat domain"/>
    <property type="match status" value="1"/>
</dbReference>
<sequence length="993" mass="107643">MPSGAPWSIKGIDPRARARAKTAARREGMTLGEWLNRVLLEESDPKHDNPDWDDKLSDFPGFGGGGDDGALRAVVGRLAERVESAEQRAADALTGVDRDVSGLSRRLERLEQEREDAGETLETELARERSARDELFERVRRLERAGPGADSEGLRAVETTVGKLAGRLYETERDVRDELDGLVERSERDRQAAERAAKTLSDRLDETERRAREEHTSLRDLLDARDKRTAEALEGLHAATRGVQRRLTAAERATGDAASALEKSYDALEARLKALESHSGEAVTRDQFRRRLENLAGELADAIRTTRADFARQLDAASRQNDPARLEQALAAAEDRLTKAEERQSRILERVAEQVSQLTRAVDQRVERAEQRLESRLGEQEQRRDQRESRADLETRLERVREENTSAVKRMGEEIARLGASLVDRVHKAEARSAEAVEAAGERMARVVETLETKRGDGADEALQARLAASEERTAKRIAEAMESVNARLDATRGETADALSPVQRAMAALADRLEAIEKRDSASTREHAARAEFTETLPSPPGAWSEADDDDAIGAEREAGRVHAFGEIRADYAAPEEPDPDEDEATETRPSGPEREHRSAPGATADADFLASVRESARSRGHADPLAEPAEGRNKWVLVGASTLGFLAMSAAAAMLAVEGFAEEPPAAQAAANADPSATLSQLFADSEADAAHAAPQRVAAAAPETLSDELVTPAAADARIGAAGTEPATLEAAAAGGDPVARYQLALDRLQAGAVEDAAELMRRAAEAGVPEAQRRWAAMLFRGRGVSVDPAAALDWTVRAAENGNVRAMHEAGGLYVNAEATPENQEAAAHWFEQAALHGVRDSQFNLALLYQEGFGVPQSAADAYAWFLIAGRAGDSEAERRAADVRRELSAEQRRAAEAAARGFEPRPVDPEAQGRYPPQPWETPDAELIARAQSLLSRLGYETGPADGDFGPQTREAIVAYQSDEGLERTGSVDAGLIARLERATGR</sequence>
<feature type="region of interest" description="Disordered" evidence="1">
    <location>
        <begin position="1"/>
        <end position="24"/>
    </location>
</feature>
<evidence type="ECO:0000313" key="4">
    <source>
        <dbReference type="Proteomes" id="UP000245168"/>
    </source>
</evidence>
<name>A0A2U2BXZ5_9PROT</name>
<dbReference type="AlphaFoldDB" id="A0A2U2BXZ5"/>
<dbReference type="InterPro" id="IPR011990">
    <property type="entry name" value="TPR-like_helical_dom_sf"/>
</dbReference>